<accession>A0AAV9Z280</accession>
<protein>
    <submittedName>
        <fullName evidence="2">Uncharacterized protein</fullName>
    </submittedName>
</protein>
<sequence length="169" mass="17279">MLPLHSSVLSVLFAVLLATATPAPASRDLLGDVINALQVGWVTHIDVAITVGTLANDLVSIVLDVQNPLILELTVDSISVSAGVDDAVVTSFAHTFATPLVIPPLGTATSENIADVLLIDGITAFLDIVPLGVLDLLNIDVNVRVGSILGIGGIPLPITGLHQTGVATT</sequence>
<feature type="signal peptide" evidence="1">
    <location>
        <begin position="1"/>
        <end position="25"/>
    </location>
</feature>
<organism evidence="2 3">
    <name type="scientific">Favolaschia claudopus</name>
    <dbReference type="NCBI Taxonomy" id="2862362"/>
    <lineage>
        <taxon>Eukaryota</taxon>
        <taxon>Fungi</taxon>
        <taxon>Dikarya</taxon>
        <taxon>Basidiomycota</taxon>
        <taxon>Agaricomycotina</taxon>
        <taxon>Agaricomycetes</taxon>
        <taxon>Agaricomycetidae</taxon>
        <taxon>Agaricales</taxon>
        <taxon>Marasmiineae</taxon>
        <taxon>Mycenaceae</taxon>
        <taxon>Favolaschia</taxon>
    </lineage>
</organism>
<dbReference type="AlphaFoldDB" id="A0AAV9Z280"/>
<keyword evidence="1" id="KW-0732">Signal</keyword>
<dbReference type="EMBL" id="JAWWNJ010000236">
    <property type="protein sequence ID" value="KAK6969002.1"/>
    <property type="molecule type" value="Genomic_DNA"/>
</dbReference>
<comment type="caution">
    <text evidence="2">The sequence shown here is derived from an EMBL/GenBank/DDBJ whole genome shotgun (WGS) entry which is preliminary data.</text>
</comment>
<evidence type="ECO:0000313" key="3">
    <source>
        <dbReference type="Proteomes" id="UP001362999"/>
    </source>
</evidence>
<evidence type="ECO:0000313" key="2">
    <source>
        <dbReference type="EMBL" id="KAK6969002.1"/>
    </source>
</evidence>
<dbReference type="Proteomes" id="UP001362999">
    <property type="component" value="Unassembled WGS sequence"/>
</dbReference>
<gene>
    <name evidence="2" type="ORF">R3P38DRAFT_3505821</name>
</gene>
<feature type="chain" id="PRO_5043474527" evidence="1">
    <location>
        <begin position="26"/>
        <end position="169"/>
    </location>
</feature>
<proteinExistence type="predicted"/>
<evidence type="ECO:0000256" key="1">
    <source>
        <dbReference type="SAM" id="SignalP"/>
    </source>
</evidence>
<reference evidence="2 3" key="1">
    <citation type="journal article" date="2024" name="J Genomics">
        <title>Draft genome sequencing and assembly of Favolaschia claudopus CIRM-BRFM 2984 isolated from oak limbs.</title>
        <authorList>
            <person name="Navarro D."/>
            <person name="Drula E."/>
            <person name="Chaduli D."/>
            <person name="Cazenave R."/>
            <person name="Ahrendt S."/>
            <person name="Wang J."/>
            <person name="Lipzen A."/>
            <person name="Daum C."/>
            <person name="Barry K."/>
            <person name="Grigoriev I.V."/>
            <person name="Favel A."/>
            <person name="Rosso M.N."/>
            <person name="Martin F."/>
        </authorList>
    </citation>
    <scope>NUCLEOTIDE SEQUENCE [LARGE SCALE GENOMIC DNA]</scope>
    <source>
        <strain evidence="2 3">CIRM-BRFM 2984</strain>
    </source>
</reference>
<keyword evidence="3" id="KW-1185">Reference proteome</keyword>
<name>A0AAV9Z280_9AGAR</name>